<dbReference type="PANTHER" id="PTHR30485">
    <property type="entry name" value="NI/FE-HYDROGENASE 1 B-TYPE CYTOCHROME SUBUNIT"/>
    <property type="match status" value="1"/>
</dbReference>
<evidence type="ECO:0000313" key="8">
    <source>
        <dbReference type="EMBL" id="QUD88037.1"/>
    </source>
</evidence>
<proteinExistence type="predicted"/>
<accession>A0A975IUK1</accession>
<evidence type="ECO:0000256" key="4">
    <source>
        <dbReference type="ARBA" id="ARBA00022989"/>
    </source>
</evidence>
<feature type="domain" description="Cytochrome b561 bacterial/Ni-hydrogenase" evidence="7">
    <location>
        <begin position="5"/>
        <end position="176"/>
    </location>
</feature>
<evidence type="ECO:0000256" key="2">
    <source>
        <dbReference type="ARBA" id="ARBA00022475"/>
    </source>
</evidence>
<dbReference type="Gene3D" id="1.20.950.20">
    <property type="entry name" value="Transmembrane di-heme cytochromes, Chain C"/>
    <property type="match status" value="1"/>
</dbReference>
<feature type="transmembrane region" description="Helical" evidence="6">
    <location>
        <begin position="146"/>
        <end position="164"/>
    </location>
</feature>
<keyword evidence="2" id="KW-1003">Cell membrane</keyword>
<dbReference type="GO" id="GO:0020037">
    <property type="term" value="F:heme binding"/>
    <property type="evidence" value="ECO:0007669"/>
    <property type="project" value="TreeGrafter"/>
</dbReference>
<dbReference type="SUPFAM" id="SSF81342">
    <property type="entry name" value="Transmembrane di-heme cytochromes"/>
    <property type="match status" value="1"/>
</dbReference>
<dbReference type="Proteomes" id="UP000676409">
    <property type="component" value="Chromosome"/>
</dbReference>
<dbReference type="KEGG" id="caul:KCG34_23900"/>
<organism evidence="8 9">
    <name type="scientific">Phenylobacterium montanum</name>
    <dbReference type="NCBI Taxonomy" id="2823693"/>
    <lineage>
        <taxon>Bacteria</taxon>
        <taxon>Pseudomonadati</taxon>
        <taxon>Pseudomonadota</taxon>
        <taxon>Alphaproteobacteria</taxon>
        <taxon>Caulobacterales</taxon>
        <taxon>Caulobacteraceae</taxon>
        <taxon>Phenylobacterium</taxon>
    </lineage>
</organism>
<reference evidence="8" key="1">
    <citation type="submission" date="2021-04" db="EMBL/GenBank/DDBJ databases">
        <title>The complete genome sequence of Caulobacter sp. S6.</title>
        <authorList>
            <person name="Tang Y."/>
            <person name="Ouyang W."/>
            <person name="Liu Q."/>
            <person name="Huang B."/>
            <person name="Guo Z."/>
            <person name="Lei P."/>
        </authorList>
    </citation>
    <scope>NUCLEOTIDE SEQUENCE</scope>
    <source>
        <strain evidence="8">S6</strain>
    </source>
</reference>
<comment type="subcellular location">
    <subcellularLocation>
        <location evidence="1">Cell membrane</location>
        <topology evidence="1">Multi-pass membrane protein</topology>
    </subcellularLocation>
</comment>
<dbReference type="GO" id="GO:0005886">
    <property type="term" value="C:plasma membrane"/>
    <property type="evidence" value="ECO:0007669"/>
    <property type="project" value="UniProtKB-SubCell"/>
</dbReference>
<dbReference type="InterPro" id="IPR011577">
    <property type="entry name" value="Cyt_b561_bac/Ni-Hgenase"/>
</dbReference>
<evidence type="ECO:0000256" key="1">
    <source>
        <dbReference type="ARBA" id="ARBA00004651"/>
    </source>
</evidence>
<feature type="transmembrane region" description="Helical" evidence="6">
    <location>
        <begin position="87"/>
        <end position="106"/>
    </location>
</feature>
<keyword evidence="5 6" id="KW-0472">Membrane</keyword>
<dbReference type="PANTHER" id="PTHR30485:SF2">
    <property type="entry name" value="BLL0597 PROTEIN"/>
    <property type="match status" value="1"/>
</dbReference>
<dbReference type="EMBL" id="CP073078">
    <property type="protein sequence ID" value="QUD88037.1"/>
    <property type="molecule type" value="Genomic_DNA"/>
</dbReference>
<evidence type="ECO:0000256" key="6">
    <source>
        <dbReference type="SAM" id="Phobius"/>
    </source>
</evidence>
<evidence type="ECO:0000259" key="7">
    <source>
        <dbReference type="Pfam" id="PF01292"/>
    </source>
</evidence>
<evidence type="ECO:0000256" key="5">
    <source>
        <dbReference type="ARBA" id="ARBA00023136"/>
    </source>
</evidence>
<dbReference type="GO" id="GO:0022904">
    <property type="term" value="P:respiratory electron transport chain"/>
    <property type="evidence" value="ECO:0007669"/>
    <property type="project" value="InterPro"/>
</dbReference>
<dbReference type="AlphaFoldDB" id="A0A975IUK1"/>
<gene>
    <name evidence="8" type="ORF">KCG34_23900</name>
</gene>
<dbReference type="RefSeq" id="WP_211938088.1">
    <property type="nucleotide sequence ID" value="NZ_CP073078.1"/>
</dbReference>
<protein>
    <submittedName>
        <fullName evidence="8">Cytochrome b/b6 domain-containing protein</fullName>
    </submittedName>
</protein>
<feature type="transmembrane region" description="Helical" evidence="6">
    <location>
        <begin position="12"/>
        <end position="29"/>
    </location>
</feature>
<keyword evidence="3 6" id="KW-0812">Transmembrane</keyword>
<feature type="transmembrane region" description="Helical" evidence="6">
    <location>
        <begin position="35"/>
        <end position="56"/>
    </location>
</feature>
<name>A0A975IUK1_9CAUL</name>
<dbReference type="GO" id="GO:0009055">
    <property type="term" value="F:electron transfer activity"/>
    <property type="evidence" value="ECO:0007669"/>
    <property type="project" value="InterPro"/>
</dbReference>
<sequence>MRRYVWDWVVRLCHLIFILGCVGAWLTYQTGQMDLHAWCGYAVLAALAVRLVWAVIGTPAARFSGFVRPPAKVLAYLRRWRSEPAPVGHNPLGGYAVLALLAALLAETGTGLFSDDEVATSGPLRTLISDDGAQTLTHLHRLTFDLLLALVGLHLAAILAYAVFKRANLVGPMITGWMHDEQA</sequence>
<dbReference type="Pfam" id="PF01292">
    <property type="entry name" value="Ni_hydr_CYTB"/>
    <property type="match status" value="1"/>
</dbReference>
<keyword evidence="4 6" id="KW-1133">Transmembrane helix</keyword>
<evidence type="ECO:0000256" key="3">
    <source>
        <dbReference type="ARBA" id="ARBA00022692"/>
    </source>
</evidence>
<dbReference type="InterPro" id="IPR016174">
    <property type="entry name" value="Di-haem_cyt_TM"/>
</dbReference>
<evidence type="ECO:0000313" key="9">
    <source>
        <dbReference type="Proteomes" id="UP000676409"/>
    </source>
</evidence>
<dbReference type="InterPro" id="IPR051542">
    <property type="entry name" value="Hydrogenase_cytochrome"/>
</dbReference>
<keyword evidence="9" id="KW-1185">Reference proteome</keyword>